<protein>
    <submittedName>
        <fullName evidence="2 4">Uncharacterized protein</fullName>
    </submittedName>
</protein>
<feature type="region of interest" description="Disordered" evidence="1">
    <location>
        <begin position="38"/>
        <end position="86"/>
    </location>
</feature>
<reference evidence="4" key="3">
    <citation type="submission" date="2020-10" db="UniProtKB">
        <authorList>
            <consortium name="WormBaseParasite"/>
        </authorList>
    </citation>
    <scope>IDENTIFICATION</scope>
</reference>
<dbReference type="AlphaFoldDB" id="A0A068X043"/>
<reference evidence="2 3" key="1">
    <citation type="journal article" date="2013" name="Nature">
        <title>The genomes of four tapeworm species reveal adaptations to parasitism.</title>
        <authorList>
            <person name="Tsai I.J."/>
            <person name="Zarowiecki M."/>
            <person name="Holroyd N."/>
            <person name="Garciarrubio A."/>
            <person name="Sanchez-Flores A."/>
            <person name="Brooks K.L."/>
            <person name="Tracey A."/>
            <person name="Bobes R.J."/>
            <person name="Fragoso G."/>
            <person name="Sciutto E."/>
            <person name="Aslett M."/>
            <person name="Beasley H."/>
            <person name="Bennett H.M."/>
            <person name="Cai J."/>
            <person name="Camicia F."/>
            <person name="Clark R."/>
            <person name="Cucher M."/>
            <person name="De Silva N."/>
            <person name="Day T.A."/>
            <person name="Deplazes P."/>
            <person name="Estrada K."/>
            <person name="Fernandez C."/>
            <person name="Holland P.W."/>
            <person name="Hou J."/>
            <person name="Hu S."/>
            <person name="Huckvale T."/>
            <person name="Hung S.S."/>
            <person name="Kamenetzky L."/>
            <person name="Keane J.A."/>
            <person name="Kiss F."/>
            <person name="Koziol U."/>
            <person name="Lambert O."/>
            <person name="Liu K."/>
            <person name="Luo X."/>
            <person name="Luo Y."/>
            <person name="Macchiaroli N."/>
            <person name="Nichol S."/>
            <person name="Paps J."/>
            <person name="Parkinson J."/>
            <person name="Pouchkina-Stantcheva N."/>
            <person name="Riddiford N."/>
            <person name="Rosenzvit M."/>
            <person name="Salinas G."/>
            <person name="Wasmuth J.D."/>
            <person name="Zamanian M."/>
            <person name="Zheng Y."/>
            <person name="Cai X."/>
            <person name="Soberon X."/>
            <person name="Olson P.D."/>
            <person name="Laclette J.P."/>
            <person name="Brehm K."/>
            <person name="Berriman M."/>
            <person name="Garciarrubio A."/>
            <person name="Bobes R.J."/>
            <person name="Fragoso G."/>
            <person name="Sanchez-Flores A."/>
            <person name="Estrada K."/>
            <person name="Cevallos M.A."/>
            <person name="Morett E."/>
            <person name="Gonzalez V."/>
            <person name="Portillo T."/>
            <person name="Ochoa-Leyva A."/>
            <person name="Jose M.V."/>
            <person name="Sciutto E."/>
            <person name="Landa A."/>
            <person name="Jimenez L."/>
            <person name="Valdes V."/>
            <person name="Carrero J.C."/>
            <person name="Larralde C."/>
            <person name="Morales-Montor J."/>
            <person name="Limon-Lason J."/>
            <person name="Soberon X."/>
            <person name="Laclette J.P."/>
        </authorList>
    </citation>
    <scope>NUCLEOTIDE SEQUENCE [LARGE SCALE GENOMIC DNA]</scope>
</reference>
<feature type="compositionally biased region" description="Pro residues" evidence="1">
    <location>
        <begin position="47"/>
        <end position="68"/>
    </location>
</feature>
<dbReference type="Proteomes" id="UP000492820">
    <property type="component" value="Unassembled WGS sequence"/>
</dbReference>
<reference evidence="2" key="2">
    <citation type="submission" date="2014-06" db="EMBL/GenBank/DDBJ databases">
        <authorList>
            <person name="Aslett M."/>
        </authorList>
    </citation>
    <scope>NUCLEOTIDE SEQUENCE</scope>
</reference>
<evidence type="ECO:0000313" key="4">
    <source>
        <dbReference type="WBParaSite" id="EgrG_002037300"/>
    </source>
</evidence>
<dbReference type="WBParaSite" id="EgrG_002037300">
    <property type="protein sequence ID" value="EgrG_002037300"/>
    <property type="gene ID" value="EgrG_002037300"/>
</dbReference>
<name>A0A068X043_ECHGR</name>
<sequence>MQHECQSILRILSQASMPESWHFRTDFEASDNVAASFRPRCQSPSRPSLPPPSSPCPSPPHFQPPNPPFQKRQKIKMRGTDGSRSNSGPFFFFYAFSCIVMPLRLHRKGSFTAIALPGQRRRFSKRQSQKHSSGTHIH</sequence>
<gene>
    <name evidence="2" type="ORF">EgrG_002037300</name>
</gene>
<proteinExistence type="predicted"/>
<organism evidence="2">
    <name type="scientific">Echinococcus granulosus</name>
    <name type="common">Hydatid tapeworm</name>
    <dbReference type="NCBI Taxonomy" id="6210"/>
    <lineage>
        <taxon>Eukaryota</taxon>
        <taxon>Metazoa</taxon>
        <taxon>Spiralia</taxon>
        <taxon>Lophotrochozoa</taxon>
        <taxon>Platyhelminthes</taxon>
        <taxon>Cestoda</taxon>
        <taxon>Eucestoda</taxon>
        <taxon>Cyclophyllidea</taxon>
        <taxon>Taeniidae</taxon>
        <taxon>Echinococcus</taxon>
        <taxon>Echinococcus granulosus group</taxon>
    </lineage>
</organism>
<evidence type="ECO:0000313" key="2">
    <source>
        <dbReference type="EMBL" id="CDS23292.1"/>
    </source>
</evidence>
<dbReference type="EMBL" id="LK028590">
    <property type="protein sequence ID" value="CDS23292.1"/>
    <property type="molecule type" value="Genomic_DNA"/>
</dbReference>
<accession>A0A068X043</accession>
<evidence type="ECO:0000313" key="3">
    <source>
        <dbReference type="Proteomes" id="UP000492820"/>
    </source>
</evidence>
<evidence type="ECO:0000256" key="1">
    <source>
        <dbReference type="SAM" id="MobiDB-lite"/>
    </source>
</evidence>